<gene>
    <name evidence="3" type="ORF">PWO00_28465</name>
</gene>
<dbReference type="GO" id="GO:0003677">
    <property type="term" value="F:DNA binding"/>
    <property type="evidence" value="ECO:0007669"/>
    <property type="project" value="UniProtKB-KW"/>
</dbReference>
<proteinExistence type="predicted"/>
<evidence type="ECO:0000256" key="1">
    <source>
        <dbReference type="ARBA" id="ARBA00023125"/>
    </source>
</evidence>
<evidence type="ECO:0000313" key="3">
    <source>
        <dbReference type="EMBL" id="WEA47312.1"/>
    </source>
</evidence>
<accession>A0ABD7X4R8</accession>
<dbReference type="AlphaFoldDB" id="A0ABD7X4R8"/>
<evidence type="ECO:0000313" key="4">
    <source>
        <dbReference type="Proteomes" id="UP001220217"/>
    </source>
</evidence>
<dbReference type="InterPro" id="IPR010982">
    <property type="entry name" value="Lambda_DNA-bd_dom_sf"/>
</dbReference>
<reference evidence="3 4" key="1">
    <citation type="submission" date="2023-02" db="EMBL/GenBank/DDBJ databases">
        <title>Complete genome sequence of Priestia aryabhattai G5MAi6, a methanol-tolerant strain isolated from tap water in Hong Kong.</title>
        <authorList>
            <person name="Leung K.M."/>
            <person name="Lai G.K.K."/>
            <person name="Griffin S.D.J."/>
        </authorList>
    </citation>
    <scope>NUCLEOTIDE SEQUENCE [LARGE SCALE GENOMIC DNA]</scope>
    <source>
        <strain evidence="3 4">G5MAi6</strain>
        <plasmid evidence="3 4">pG5MAi6_3</plasmid>
    </source>
</reference>
<organism evidence="3 4">
    <name type="scientific">Priestia aryabhattai</name>
    <name type="common">Bacillus aryabhattai</name>
    <dbReference type="NCBI Taxonomy" id="412384"/>
    <lineage>
        <taxon>Bacteria</taxon>
        <taxon>Bacillati</taxon>
        <taxon>Bacillota</taxon>
        <taxon>Bacilli</taxon>
        <taxon>Bacillales</taxon>
        <taxon>Bacillaceae</taxon>
        <taxon>Priestia</taxon>
    </lineage>
</organism>
<geneLocation type="plasmid" evidence="3 4">
    <name>pG5MAi6_3</name>
</geneLocation>
<evidence type="ECO:0000259" key="2">
    <source>
        <dbReference type="PROSITE" id="PS50943"/>
    </source>
</evidence>
<keyword evidence="3" id="KW-0614">Plasmid</keyword>
<name>A0ABD7X4R8_PRIAR</name>
<dbReference type="PANTHER" id="PTHR46558">
    <property type="entry name" value="TRACRIPTIONAL REGULATORY PROTEIN-RELATED-RELATED"/>
    <property type="match status" value="1"/>
</dbReference>
<keyword evidence="1" id="KW-0238">DNA-binding</keyword>
<dbReference type="PROSITE" id="PS50943">
    <property type="entry name" value="HTH_CROC1"/>
    <property type="match status" value="1"/>
</dbReference>
<feature type="domain" description="HTH cro/C1-type" evidence="2">
    <location>
        <begin position="17"/>
        <end position="71"/>
    </location>
</feature>
<dbReference type="EMBL" id="CP118721">
    <property type="protein sequence ID" value="WEA47312.1"/>
    <property type="molecule type" value="Genomic_DNA"/>
</dbReference>
<dbReference type="Gene3D" id="1.10.260.40">
    <property type="entry name" value="lambda repressor-like DNA-binding domains"/>
    <property type="match status" value="1"/>
</dbReference>
<dbReference type="CDD" id="cd00093">
    <property type="entry name" value="HTH_XRE"/>
    <property type="match status" value="1"/>
</dbReference>
<dbReference type="SMART" id="SM00530">
    <property type="entry name" value="HTH_XRE"/>
    <property type="match status" value="1"/>
</dbReference>
<dbReference type="InterPro" id="IPR001387">
    <property type="entry name" value="Cro/C1-type_HTH"/>
</dbReference>
<dbReference type="PANTHER" id="PTHR46558:SF4">
    <property type="entry name" value="DNA-BIDING PHAGE PROTEIN"/>
    <property type="match status" value="1"/>
</dbReference>
<protein>
    <submittedName>
        <fullName evidence="3">Helix-turn-helix transcriptional regulator</fullName>
    </submittedName>
</protein>
<dbReference type="RefSeq" id="WP_275037812.1">
    <property type="nucleotide sequence ID" value="NZ_CP118721.1"/>
</dbReference>
<dbReference type="SUPFAM" id="SSF47413">
    <property type="entry name" value="lambda repressor-like DNA-binding domains"/>
    <property type="match status" value="1"/>
</dbReference>
<dbReference type="Proteomes" id="UP001220217">
    <property type="component" value="Plasmid pG5MAi6_3"/>
</dbReference>
<dbReference type="Pfam" id="PF01381">
    <property type="entry name" value="HTH_3"/>
    <property type="match status" value="1"/>
</dbReference>
<sequence length="72" mass="8515">MMNKTKKLYSYKRNEKLIQARKGRELTQKQTAAIFGTSRQYICQIERGERRPGPEFAEKLAKFFAMSVQDLR</sequence>